<evidence type="ECO:0000313" key="3">
    <source>
        <dbReference type="Proteomes" id="UP001454036"/>
    </source>
</evidence>
<organism evidence="2 3">
    <name type="scientific">Lithospermum erythrorhizon</name>
    <name type="common">Purple gromwell</name>
    <name type="synonym">Lithospermum officinale var. erythrorhizon</name>
    <dbReference type="NCBI Taxonomy" id="34254"/>
    <lineage>
        <taxon>Eukaryota</taxon>
        <taxon>Viridiplantae</taxon>
        <taxon>Streptophyta</taxon>
        <taxon>Embryophyta</taxon>
        <taxon>Tracheophyta</taxon>
        <taxon>Spermatophyta</taxon>
        <taxon>Magnoliopsida</taxon>
        <taxon>eudicotyledons</taxon>
        <taxon>Gunneridae</taxon>
        <taxon>Pentapetalae</taxon>
        <taxon>asterids</taxon>
        <taxon>lamiids</taxon>
        <taxon>Boraginales</taxon>
        <taxon>Boraginaceae</taxon>
        <taxon>Boraginoideae</taxon>
        <taxon>Lithospermeae</taxon>
        <taxon>Lithospermum</taxon>
    </lineage>
</organism>
<dbReference type="EMBL" id="BAABME010012899">
    <property type="protein sequence ID" value="GAA0185628.1"/>
    <property type="molecule type" value="Genomic_DNA"/>
</dbReference>
<proteinExistence type="predicted"/>
<name>A0AAV3RV96_LITER</name>
<dbReference type="Proteomes" id="UP001454036">
    <property type="component" value="Unassembled WGS sequence"/>
</dbReference>
<evidence type="ECO:0000313" key="2">
    <source>
        <dbReference type="EMBL" id="GAA0185628.1"/>
    </source>
</evidence>
<feature type="region of interest" description="Disordered" evidence="1">
    <location>
        <begin position="60"/>
        <end position="79"/>
    </location>
</feature>
<keyword evidence="3" id="KW-1185">Reference proteome</keyword>
<evidence type="ECO:0000256" key="1">
    <source>
        <dbReference type="SAM" id="MobiDB-lite"/>
    </source>
</evidence>
<comment type="caution">
    <text evidence="2">The sequence shown here is derived from an EMBL/GenBank/DDBJ whole genome shotgun (WGS) entry which is preliminary data.</text>
</comment>
<accession>A0AAV3RV96</accession>
<sequence length="157" mass="17935">MRCTHDKEIQYEFVGKYRLSQHQAGKQQTSTLEPGRASPSHVSLAQLLPAPTFLSSGLHTAALRSDPQRSPSGEKASIEPRKYYQEGQLMMQIGKITQAYLRENLERLHSTLFLLQYHLRRLPLDPVAYTGPDRRGSCAESSLYLLCNSKCREERWT</sequence>
<reference evidence="2 3" key="1">
    <citation type="submission" date="2024-01" db="EMBL/GenBank/DDBJ databases">
        <title>The complete chloroplast genome sequence of Lithospermum erythrorhizon: insights into the phylogenetic relationship among Boraginaceae species and the maternal lineages of purple gromwells.</title>
        <authorList>
            <person name="Okada T."/>
            <person name="Watanabe K."/>
        </authorList>
    </citation>
    <scope>NUCLEOTIDE SEQUENCE [LARGE SCALE GENOMIC DNA]</scope>
</reference>
<gene>
    <name evidence="2" type="ORF">LIER_32916</name>
</gene>
<protein>
    <submittedName>
        <fullName evidence="2">Uncharacterized protein</fullName>
    </submittedName>
</protein>
<dbReference type="AlphaFoldDB" id="A0AAV3RV96"/>